<gene>
    <name evidence="1" type="ORF">HNQ60_005381</name>
</gene>
<accession>A0A841HW32</accession>
<evidence type="ECO:0000313" key="2">
    <source>
        <dbReference type="Proteomes" id="UP000588068"/>
    </source>
</evidence>
<dbReference type="EMBL" id="JACHHZ010000008">
    <property type="protein sequence ID" value="MBB6096459.1"/>
    <property type="molecule type" value="Genomic_DNA"/>
</dbReference>
<evidence type="ECO:0008006" key="3">
    <source>
        <dbReference type="Google" id="ProtNLM"/>
    </source>
</evidence>
<proteinExistence type="predicted"/>
<dbReference type="Proteomes" id="UP000588068">
    <property type="component" value="Unassembled WGS sequence"/>
</dbReference>
<protein>
    <recommendedName>
        <fullName evidence="3">GcrA cell cycle regulator</fullName>
    </recommendedName>
</protein>
<name>A0A841HW32_9GAMM</name>
<evidence type="ECO:0000313" key="1">
    <source>
        <dbReference type="EMBL" id="MBB6096459.1"/>
    </source>
</evidence>
<dbReference type="RefSeq" id="WP_184335850.1">
    <property type="nucleotide sequence ID" value="NZ_JACHHZ010000008.1"/>
</dbReference>
<sequence>MQNRFALPAALRKWTEEDIRKLRREASQGSSWKSLCDLLRKSPSAIRNKAAMHGISLASVK</sequence>
<organism evidence="1 2">
    <name type="scientific">Povalibacter uvarum</name>
    <dbReference type="NCBI Taxonomy" id="732238"/>
    <lineage>
        <taxon>Bacteria</taxon>
        <taxon>Pseudomonadati</taxon>
        <taxon>Pseudomonadota</taxon>
        <taxon>Gammaproteobacteria</taxon>
        <taxon>Steroidobacterales</taxon>
        <taxon>Steroidobacteraceae</taxon>
        <taxon>Povalibacter</taxon>
    </lineage>
</organism>
<dbReference type="AlphaFoldDB" id="A0A841HW32"/>
<keyword evidence="2" id="KW-1185">Reference proteome</keyword>
<comment type="caution">
    <text evidence="1">The sequence shown here is derived from an EMBL/GenBank/DDBJ whole genome shotgun (WGS) entry which is preliminary data.</text>
</comment>
<reference evidence="1 2" key="1">
    <citation type="submission" date="2020-08" db="EMBL/GenBank/DDBJ databases">
        <title>Genomic Encyclopedia of Type Strains, Phase IV (KMG-IV): sequencing the most valuable type-strain genomes for metagenomic binning, comparative biology and taxonomic classification.</title>
        <authorList>
            <person name="Goeker M."/>
        </authorList>
    </citation>
    <scope>NUCLEOTIDE SEQUENCE [LARGE SCALE GENOMIC DNA]</scope>
    <source>
        <strain evidence="1 2">DSM 26723</strain>
    </source>
</reference>